<evidence type="ECO:0000313" key="2">
    <source>
        <dbReference type="Proteomes" id="UP001501391"/>
    </source>
</evidence>
<evidence type="ECO:0000313" key="1">
    <source>
        <dbReference type="EMBL" id="GAA2199035.1"/>
    </source>
</evidence>
<reference evidence="1 2" key="1">
    <citation type="journal article" date="2019" name="Int. J. Syst. Evol. Microbiol.">
        <title>The Global Catalogue of Microorganisms (GCM) 10K type strain sequencing project: providing services to taxonomists for standard genome sequencing and annotation.</title>
        <authorList>
            <consortium name="The Broad Institute Genomics Platform"/>
            <consortium name="The Broad Institute Genome Sequencing Center for Infectious Disease"/>
            <person name="Wu L."/>
            <person name="Ma J."/>
        </authorList>
    </citation>
    <scope>NUCLEOTIDE SEQUENCE [LARGE SCALE GENOMIC DNA]</scope>
    <source>
        <strain evidence="1 2">JCM 14924</strain>
    </source>
</reference>
<accession>A0ABN3BQR0</accession>
<dbReference type="EMBL" id="BAAAOQ010000014">
    <property type="protein sequence ID" value="GAA2199035.1"/>
    <property type="molecule type" value="Genomic_DNA"/>
</dbReference>
<proteinExistence type="predicted"/>
<dbReference type="Proteomes" id="UP001501391">
    <property type="component" value="Unassembled WGS sequence"/>
</dbReference>
<gene>
    <name evidence="1" type="ORF">GCM10009787_44220</name>
</gene>
<protein>
    <submittedName>
        <fullName evidence="1">Uncharacterized protein</fullName>
    </submittedName>
</protein>
<name>A0ABN3BQR0_9ACTN</name>
<keyword evidence="2" id="KW-1185">Reference proteome</keyword>
<organism evidence="1 2">
    <name type="scientific">Streptomyces bangladeshensis</name>
    <dbReference type="NCBI Taxonomy" id="295352"/>
    <lineage>
        <taxon>Bacteria</taxon>
        <taxon>Bacillati</taxon>
        <taxon>Actinomycetota</taxon>
        <taxon>Actinomycetes</taxon>
        <taxon>Kitasatosporales</taxon>
        <taxon>Streptomycetaceae</taxon>
        <taxon>Streptomyces</taxon>
    </lineage>
</organism>
<sequence length="73" mass="7400">MRAVSAGAAVETGAAIEAGAAVAARAATETAVTEMRRAQGRLVIGGGPLASLKCQGHDLRRGWREGNRRVTGG</sequence>
<comment type="caution">
    <text evidence="1">The sequence shown here is derived from an EMBL/GenBank/DDBJ whole genome shotgun (WGS) entry which is preliminary data.</text>
</comment>